<dbReference type="CDD" id="cd07410">
    <property type="entry name" value="MPP_CpdB_N"/>
    <property type="match status" value="1"/>
</dbReference>
<evidence type="ECO:0000256" key="7">
    <source>
        <dbReference type="ARBA" id="ARBA00022729"/>
    </source>
</evidence>
<dbReference type="InterPro" id="IPR006146">
    <property type="entry name" value="5'-Nucleotdase_CS"/>
</dbReference>
<comment type="caution">
    <text evidence="14">The sequence shown here is derived from an EMBL/GenBank/DDBJ whole genome shotgun (WGS) entry which is preliminary data.</text>
</comment>
<dbReference type="PANTHER" id="PTHR11575">
    <property type="entry name" value="5'-NUCLEOTIDASE-RELATED"/>
    <property type="match status" value="1"/>
</dbReference>
<evidence type="ECO:0000259" key="13">
    <source>
        <dbReference type="Pfam" id="PF02872"/>
    </source>
</evidence>
<gene>
    <name evidence="14" type="ORF">Q3O60_11575</name>
</gene>
<dbReference type="SUPFAM" id="SSF56300">
    <property type="entry name" value="Metallo-dependent phosphatases"/>
    <property type="match status" value="1"/>
</dbReference>
<evidence type="ECO:0000256" key="2">
    <source>
        <dbReference type="ARBA" id="ARBA00001730"/>
    </source>
</evidence>
<comment type="cofactor">
    <cofactor evidence="3">
        <name>a divalent metal cation</name>
        <dbReference type="ChEBI" id="CHEBI:60240"/>
    </cofactor>
</comment>
<proteinExistence type="inferred from homology"/>
<dbReference type="Gene3D" id="3.60.21.10">
    <property type="match status" value="1"/>
</dbReference>
<dbReference type="InterPro" id="IPR006179">
    <property type="entry name" value="5_nucleotidase/apyrase"/>
</dbReference>
<dbReference type="PRINTS" id="PR01607">
    <property type="entry name" value="APYRASEFAMLY"/>
</dbReference>
<dbReference type="EMBL" id="JAUZVZ010000015">
    <property type="protein sequence ID" value="MDP4536832.1"/>
    <property type="molecule type" value="Genomic_DNA"/>
</dbReference>
<evidence type="ECO:0000256" key="10">
    <source>
        <dbReference type="ARBA" id="ARBA00023268"/>
    </source>
</evidence>
<dbReference type="Gene3D" id="3.90.780.10">
    <property type="entry name" value="5'-Nucleotidase, C-terminal domain"/>
    <property type="match status" value="1"/>
</dbReference>
<evidence type="ECO:0000313" key="14">
    <source>
        <dbReference type="EMBL" id="MDP4536832.1"/>
    </source>
</evidence>
<dbReference type="PANTHER" id="PTHR11575:SF6">
    <property type="entry name" value="2',3'-CYCLIC-NUCLEOTIDE 2'-PHOSPHODIESTERASE_3'-NUCLEOTIDASE"/>
    <property type="match status" value="1"/>
</dbReference>
<dbReference type="SUPFAM" id="SSF55816">
    <property type="entry name" value="5'-nucleotidase (syn. UDP-sugar hydrolase), C-terminal domain"/>
    <property type="match status" value="1"/>
</dbReference>
<accession>A0ABT9H0J7</accession>
<dbReference type="PROSITE" id="PS51257">
    <property type="entry name" value="PROKAR_LIPOPROTEIN"/>
    <property type="match status" value="1"/>
</dbReference>
<evidence type="ECO:0000256" key="3">
    <source>
        <dbReference type="ARBA" id="ARBA00001968"/>
    </source>
</evidence>
<dbReference type="Proteomes" id="UP001231616">
    <property type="component" value="Unassembled WGS sequence"/>
</dbReference>
<evidence type="ECO:0000256" key="4">
    <source>
        <dbReference type="ARBA" id="ARBA00004196"/>
    </source>
</evidence>
<name>A0ABT9H0J7_9GAMM</name>
<dbReference type="InterPro" id="IPR041827">
    <property type="entry name" value="CpdB_N"/>
</dbReference>
<organism evidence="14 15">
    <name type="scientific">Alkalimonas collagenimarina</name>
    <dbReference type="NCBI Taxonomy" id="400390"/>
    <lineage>
        <taxon>Bacteria</taxon>
        <taxon>Pseudomonadati</taxon>
        <taxon>Pseudomonadota</taxon>
        <taxon>Gammaproteobacteria</taxon>
        <taxon>Alkalimonas</taxon>
    </lineage>
</organism>
<keyword evidence="10" id="KW-0511">Multifunctional enzyme</keyword>
<sequence length="654" mass="72696">MTTKQLFSCCVLLAGSILVGCTPAERASEDLTVEMRILHTNDLHGYMLGYDYFQQQESSRLGLAHVASLVHQARLEQPNHLLLDNGDTIQGSAMADWAQSQGIDYLSQQRHPVIRAMNYLGYHGAALGNHEFNYGLEFLDATIEGATFPFLAANVMEADVADSDWESTRFTPYVIQSHSFVGSDMQRHDIQVGLLGLVPPDIMRWDRDNLEGQVQARDMVAAAQHFVPKMKAEGADVVILIAHTGLRHYEEYPDNAEQAALYLAQLDDVDALLLGHQHRQLPGEDYQGMPGVDADKGLIHGVPAVMGGQYGSHLGLIDLTLQRTDDGWVIADQRAELRPIGDARDELLVAMLSEEQEQTLAMLNQPLGAIDSDIENFFARVQPNTAVQWVNAAQHWYATRLQKSGELPAELPIISAAAPFRSGFGGPEDYTHLSAGPLTLGHIADLYIFPNTLRVIELDGEQLRDWLEMSARTFTSIDATHDDWQDLLQAGIPSYNFDMMNKVSYRIDSTQPPRFDGQGQQINDSHRIVDLHFQGEPVTAEQRFLLTTNNYRVSGGGFFPHATSAPVHYSGQMEVRQIIAEYTRYQAETYADEIPVKLESNWQLDIPAGTKLRFRSSGLAAAQDVAGLLPQLTLIEQDEEGYGIYQLLPVPSNE</sequence>
<protein>
    <submittedName>
        <fullName evidence="14">Bifunctional 2',3'-cyclic-nucleotide 2'-phosphodiesterase/3'-nucleotidase</fullName>
    </submittedName>
</protein>
<dbReference type="NCBIfam" id="NF006938">
    <property type="entry name" value="PRK09420.1"/>
    <property type="match status" value="1"/>
</dbReference>
<dbReference type="PROSITE" id="PS00786">
    <property type="entry name" value="5_NUCLEOTIDASE_2"/>
    <property type="match status" value="1"/>
</dbReference>
<evidence type="ECO:0000256" key="11">
    <source>
        <dbReference type="RuleBase" id="RU362119"/>
    </source>
</evidence>
<comment type="similarity">
    <text evidence="5 11">Belongs to the 5'-nucleotidase family.</text>
</comment>
<comment type="catalytic activity">
    <reaction evidence="1">
        <text>a ribonucleoside 3'-phosphate + H2O = a ribonucleoside + phosphate</text>
        <dbReference type="Rhea" id="RHEA:10144"/>
        <dbReference type="ChEBI" id="CHEBI:13197"/>
        <dbReference type="ChEBI" id="CHEBI:15377"/>
        <dbReference type="ChEBI" id="CHEBI:18254"/>
        <dbReference type="ChEBI" id="CHEBI:43474"/>
        <dbReference type="EC" id="3.1.3.6"/>
    </reaction>
</comment>
<comment type="subcellular location">
    <subcellularLocation>
        <location evidence="4">Cell envelope</location>
    </subcellularLocation>
</comment>
<evidence type="ECO:0000313" key="15">
    <source>
        <dbReference type="Proteomes" id="UP001231616"/>
    </source>
</evidence>
<dbReference type="PROSITE" id="PS00785">
    <property type="entry name" value="5_NUCLEOTIDASE_1"/>
    <property type="match status" value="1"/>
</dbReference>
<reference evidence="14 15" key="1">
    <citation type="submission" date="2023-08" db="EMBL/GenBank/DDBJ databases">
        <authorList>
            <person name="Joshi A."/>
            <person name="Thite S."/>
        </authorList>
    </citation>
    <scope>NUCLEOTIDE SEQUENCE [LARGE SCALE GENOMIC DNA]</scope>
    <source>
        <strain evidence="14 15">AC40</strain>
    </source>
</reference>
<evidence type="ECO:0000256" key="9">
    <source>
        <dbReference type="ARBA" id="ARBA00022801"/>
    </source>
</evidence>
<keyword evidence="15" id="KW-1185">Reference proteome</keyword>
<dbReference type="InterPro" id="IPR008334">
    <property type="entry name" value="5'-Nucleotdase_C"/>
</dbReference>
<keyword evidence="6" id="KW-0479">Metal-binding</keyword>
<feature type="domain" description="Calcineurin-like phosphoesterase" evidence="12">
    <location>
        <begin position="35"/>
        <end position="279"/>
    </location>
</feature>
<dbReference type="InterPro" id="IPR036907">
    <property type="entry name" value="5'-Nucleotdase_C_sf"/>
</dbReference>
<keyword evidence="7" id="KW-0732">Signal</keyword>
<evidence type="ECO:0000256" key="1">
    <source>
        <dbReference type="ARBA" id="ARBA00000527"/>
    </source>
</evidence>
<evidence type="ECO:0000259" key="12">
    <source>
        <dbReference type="Pfam" id="PF00149"/>
    </source>
</evidence>
<dbReference type="InterPro" id="IPR004843">
    <property type="entry name" value="Calcineurin-like_PHP"/>
</dbReference>
<keyword evidence="9 11" id="KW-0378">Hydrolase</keyword>
<evidence type="ECO:0000256" key="6">
    <source>
        <dbReference type="ARBA" id="ARBA00022723"/>
    </source>
</evidence>
<dbReference type="RefSeq" id="WP_305894097.1">
    <property type="nucleotide sequence ID" value="NZ_JAUZVZ010000015.1"/>
</dbReference>
<feature type="domain" description="5'-Nucleotidase C-terminal" evidence="13">
    <location>
        <begin position="381"/>
        <end position="562"/>
    </location>
</feature>
<comment type="catalytic activity">
    <reaction evidence="2">
        <text>a nucleoside 2',3'-cyclic phosphate + H2O = a nucleoside 3'-phosphate + H(+)</text>
        <dbReference type="Rhea" id="RHEA:19621"/>
        <dbReference type="ChEBI" id="CHEBI:15377"/>
        <dbReference type="ChEBI" id="CHEBI:15378"/>
        <dbReference type="ChEBI" id="CHEBI:66949"/>
        <dbReference type="ChEBI" id="CHEBI:66954"/>
        <dbReference type="EC" id="3.1.4.16"/>
    </reaction>
</comment>
<dbReference type="InterPro" id="IPR029052">
    <property type="entry name" value="Metallo-depent_PP-like"/>
</dbReference>
<dbReference type="Pfam" id="PF02872">
    <property type="entry name" value="5_nucleotid_C"/>
    <property type="match status" value="1"/>
</dbReference>
<keyword evidence="8 11" id="KW-0547">Nucleotide-binding</keyword>
<evidence type="ECO:0000256" key="5">
    <source>
        <dbReference type="ARBA" id="ARBA00006654"/>
    </source>
</evidence>
<dbReference type="Pfam" id="PF00149">
    <property type="entry name" value="Metallophos"/>
    <property type="match status" value="1"/>
</dbReference>
<evidence type="ECO:0000256" key="8">
    <source>
        <dbReference type="ARBA" id="ARBA00022741"/>
    </source>
</evidence>